<feature type="region of interest" description="Disordered" evidence="2">
    <location>
        <begin position="218"/>
        <end position="248"/>
    </location>
</feature>
<accession>A0A388LVW6</accession>
<sequence length="248" mass="27860">MNREMNSKTDRVCEAVSAKKGGNSDEVARLKVQLKELQRSLNESYIAGASARSNDGEEVVRHKAEVAELTKRVRGPMTSTSTKRTNEGEELAGLRSEQADMKSTPDRRFAALEDVIASLKGRCEEAKASAEARFRPRNTPIESPETGRRVDVELKGIVERHRADVDLLKEMRLKEVNVRKESKREVGRLKEALARLEMEKQAKVQDFTFKARLDKVAGPSARKDKGKVAATPEGKINEKEAFIRDTRR</sequence>
<keyword evidence="4" id="KW-1185">Reference proteome</keyword>
<gene>
    <name evidence="3" type="ORF">CBR_g41397</name>
</gene>
<feature type="region of interest" description="Disordered" evidence="2">
    <location>
        <begin position="1"/>
        <end position="22"/>
    </location>
</feature>
<reference evidence="3 4" key="1">
    <citation type="journal article" date="2018" name="Cell">
        <title>The Chara Genome: Secondary Complexity and Implications for Plant Terrestrialization.</title>
        <authorList>
            <person name="Nishiyama T."/>
            <person name="Sakayama H."/>
            <person name="Vries J.D."/>
            <person name="Buschmann H."/>
            <person name="Saint-Marcoux D."/>
            <person name="Ullrich K.K."/>
            <person name="Haas F.B."/>
            <person name="Vanderstraeten L."/>
            <person name="Becker D."/>
            <person name="Lang D."/>
            <person name="Vosolsobe S."/>
            <person name="Rombauts S."/>
            <person name="Wilhelmsson P.K.I."/>
            <person name="Janitza P."/>
            <person name="Kern R."/>
            <person name="Heyl A."/>
            <person name="Rumpler F."/>
            <person name="Villalobos L.I.A.C."/>
            <person name="Clay J.M."/>
            <person name="Skokan R."/>
            <person name="Toyoda A."/>
            <person name="Suzuki Y."/>
            <person name="Kagoshima H."/>
            <person name="Schijlen E."/>
            <person name="Tajeshwar N."/>
            <person name="Catarino B."/>
            <person name="Hetherington A.J."/>
            <person name="Saltykova A."/>
            <person name="Bonnot C."/>
            <person name="Breuninger H."/>
            <person name="Symeonidi A."/>
            <person name="Radhakrishnan G.V."/>
            <person name="Van Nieuwerburgh F."/>
            <person name="Deforce D."/>
            <person name="Chang C."/>
            <person name="Karol K.G."/>
            <person name="Hedrich R."/>
            <person name="Ulvskov P."/>
            <person name="Glockner G."/>
            <person name="Delwiche C.F."/>
            <person name="Petrasek J."/>
            <person name="Van de Peer Y."/>
            <person name="Friml J."/>
            <person name="Beilby M."/>
            <person name="Dolan L."/>
            <person name="Kohara Y."/>
            <person name="Sugano S."/>
            <person name="Fujiyama A."/>
            <person name="Delaux P.-M."/>
            <person name="Quint M."/>
            <person name="TheiBen G."/>
            <person name="Hagemann M."/>
            <person name="Harholt J."/>
            <person name="Dunand C."/>
            <person name="Zachgo S."/>
            <person name="Langdale J."/>
            <person name="Maumus F."/>
            <person name="Straeten D.V.D."/>
            <person name="Gould S.B."/>
            <person name="Rensing S.A."/>
        </authorList>
    </citation>
    <scope>NUCLEOTIDE SEQUENCE [LARGE SCALE GENOMIC DNA]</scope>
    <source>
        <strain evidence="3 4">S276</strain>
    </source>
</reference>
<proteinExistence type="predicted"/>
<dbReference type="Gramene" id="GBG86401">
    <property type="protein sequence ID" value="GBG86401"/>
    <property type="gene ID" value="CBR_g41397"/>
</dbReference>
<keyword evidence="1" id="KW-0175">Coiled coil</keyword>
<feature type="coiled-coil region" evidence="1">
    <location>
        <begin position="179"/>
        <end position="206"/>
    </location>
</feature>
<protein>
    <submittedName>
        <fullName evidence="3">Uncharacterized protein</fullName>
    </submittedName>
</protein>
<dbReference type="Proteomes" id="UP000265515">
    <property type="component" value="Unassembled WGS sequence"/>
</dbReference>
<feature type="region of interest" description="Disordered" evidence="2">
    <location>
        <begin position="127"/>
        <end position="147"/>
    </location>
</feature>
<feature type="compositionally biased region" description="Basic and acidic residues" evidence="2">
    <location>
        <begin position="1"/>
        <end position="13"/>
    </location>
</feature>
<feature type="compositionally biased region" description="Basic and acidic residues" evidence="2">
    <location>
        <begin position="235"/>
        <end position="248"/>
    </location>
</feature>
<comment type="caution">
    <text evidence="3">The sequence shown here is derived from an EMBL/GenBank/DDBJ whole genome shotgun (WGS) entry which is preliminary data.</text>
</comment>
<organism evidence="3 4">
    <name type="scientific">Chara braunii</name>
    <name type="common">Braun's stonewort</name>
    <dbReference type="NCBI Taxonomy" id="69332"/>
    <lineage>
        <taxon>Eukaryota</taxon>
        <taxon>Viridiplantae</taxon>
        <taxon>Streptophyta</taxon>
        <taxon>Charophyceae</taxon>
        <taxon>Charales</taxon>
        <taxon>Characeae</taxon>
        <taxon>Chara</taxon>
    </lineage>
</organism>
<evidence type="ECO:0000313" key="4">
    <source>
        <dbReference type="Proteomes" id="UP000265515"/>
    </source>
</evidence>
<evidence type="ECO:0000313" key="3">
    <source>
        <dbReference type="EMBL" id="GBG86401.1"/>
    </source>
</evidence>
<name>A0A388LVW6_CHABU</name>
<evidence type="ECO:0000256" key="1">
    <source>
        <dbReference type="SAM" id="Coils"/>
    </source>
</evidence>
<dbReference type="AlphaFoldDB" id="A0A388LVW6"/>
<dbReference type="EMBL" id="BFEA01000562">
    <property type="protein sequence ID" value="GBG86401.1"/>
    <property type="molecule type" value="Genomic_DNA"/>
</dbReference>
<feature type="compositionally biased region" description="Basic and acidic residues" evidence="2">
    <location>
        <begin position="218"/>
        <end position="227"/>
    </location>
</feature>
<feature type="region of interest" description="Disordered" evidence="2">
    <location>
        <begin position="70"/>
        <end position="105"/>
    </location>
</feature>
<evidence type="ECO:0000256" key="2">
    <source>
        <dbReference type="SAM" id="MobiDB-lite"/>
    </source>
</evidence>